<feature type="signal peptide" evidence="1">
    <location>
        <begin position="1"/>
        <end position="26"/>
    </location>
</feature>
<evidence type="ECO:0000313" key="2">
    <source>
        <dbReference type="EMBL" id="ADL05581.1"/>
    </source>
</evidence>
<keyword evidence="1" id="KW-0732">Signal</keyword>
<evidence type="ECO:0000256" key="1">
    <source>
        <dbReference type="SAM" id="SignalP"/>
    </source>
</evidence>
<gene>
    <name evidence="2" type="ordered locus">Closa_3048</name>
</gene>
<proteinExistence type="predicted"/>
<name>D9R7S7_LACSW</name>
<dbReference type="KEGG" id="csh:Closa_3048"/>
<dbReference type="STRING" id="610130.Closa_3048"/>
<protein>
    <recommendedName>
        <fullName evidence="4">Lipoprotein</fullName>
    </recommendedName>
</protein>
<sequence>MTKKIYRTFFLIILLLLSLTSCQSQKNEASKDLTGIPVDISKTESVSIYYGSICYSFYDENKETISNVADLLRGFSLKEVPDGTLDSTTTYQIYFSNSKGQTGAVNVDEKGMFYLPDTKKYYQVDEGTFHLEELKKIYQDSMNAGGFDKSQCLIQ</sequence>
<dbReference type="eggNOG" id="ENOG5033V0J">
    <property type="taxonomic scope" value="Bacteria"/>
</dbReference>
<keyword evidence="3" id="KW-1185">Reference proteome</keyword>
<dbReference type="AlphaFoldDB" id="D9R7S7"/>
<evidence type="ECO:0008006" key="4">
    <source>
        <dbReference type="Google" id="ProtNLM"/>
    </source>
</evidence>
<dbReference type="PaxDb" id="610130-Closa_3048"/>
<evidence type="ECO:0000313" key="3">
    <source>
        <dbReference type="Proteomes" id="UP000001662"/>
    </source>
</evidence>
<reference evidence="2" key="1">
    <citation type="submission" date="2010-07" db="EMBL/GenBank/DDBJ databases">
        <title>Complete sequence of Clostridium saccharolyticum WM1.</title>
        <authorList>
            <consortium name="US DOE Joint Genome Institute"/>
            <person name="Lucas S."/>
            <person name="Copeland A."/>
            <person name="Lapidus A."/>
            <person name="Cheng J.-F."/>
            <person name="Bruce D."/>
            <person name="Goodwin L."/>
            <person name="Pitluck S."/>
            <person name="Chertkov O."/>
            <person name="Detter J.C."/>
            <person name="Han C."/>
            <person name="Tapia R."/>
            <person name="Land M."/>
            <person name="Hauser L."/>
            <person name="Chang Y.-J."/>
            <person name="Jeffries C."/>
            <person name="Kyrpides N."/>
            <person name="Ivanova N."/>
            <person name="Mikhailova N."/>
            <person name="Mouttaki H."/>
            <person name="Lin L."/>
            <person name="Zhou J."/>
            <person name="Hemme C.L."/>
            <person name="Woyke T."/>
        </authorList>
    </citation>
    <scope>NUCLEOTIDE SEQUENCE [LARGE SCALE GENOMIC DNA]</scope>
    <source>
        <strain evidence="2">WM1</strain>
    </source>
</reference>
<dbReference type="HOGENOM" id="CLU_142739_0_0_9"/>
<dbReference type="PROSITE" id="PS51257">
    <property type="entry name" value="PROKAR_LIPOPROTEIN"/>
    <property type="match status" value="1"/>
</dbReference>
<dbReference type="EMBL" id="CP002109">
    <property type="protein sequence ID" value="ADL05581.1"/>
    <property type="molecule type" value="Genomic_DNA"/>
</dbReference>
<feature type="chain" id="PRO_5003127469" description="Lipoprotein" evidence="1">
    <location>
        <begin position="27"/>
        <end position="155"/>
    </location>
</feature>
<organism evidence="2 3">
    <name type="scientific">Lacrimispora saccharolytica (strain ATCC 35040 / DSM 2544 / NRCC 2533 / WM1)</name>
    <name type="common">Clostridium saccharolyticum</name>
    <dbReference type="NCBI Taxonomy" id="610130"/>
    <lineage>
        <taxon>Bacteria</taxon>
        <taxon>Bacillati</taxon>
        <taxon>Bacillota</taxon>
        <taxon>Clostridia</taxon>
        <taxon>Lachnospirales</taxon>
        <taxon>Lachnospiraceae</taxon>
        <taxon>Lacrimispora</taxon>
    </lineage>
</organism>
<accession>D9R7S7</accession>
<dbReference type="RefSeq" id="WP_013273665.1">
    <property type="nucleotide sequence ID" value="NC_014376.1"/>
</dbReference>
<dbReference type="OrthoDB" id="2043024at2"/>
<dbReference type="Proteomes" id="UP000001662">
    <property type="component" value="Chromosome"/>
</dbReference>